<dbReference type="Proteomes" id="UP000191110">
    <property type="component" value="Unassembled WGS sequence"/>
</dbReference>
<name>A0A1T2L9E1_9GAMM</name>
<comment type="caution">
    <text evidence="1">The sequence shown here is derived from an EMBL/GenBank/DDBJ whole genome shotgun (WGS) entry which is preliminary data.</text>
</comment>
<organism evidence="1 2">
    <name type="scientific">Solemya pervernicosa gill symbiont</name>
    <dbReference type="NCBI Taxonomy" id="642797"/>
    <lineage>
        <taxon>Bacteria</taxon>
        <taxon>Pseudomonadati</taxon>
        <taxon>Pseudomonadota</taxon>
        <taxon>Gammaproteobacteria</taxon>
        <taxon>sulfur-oxidizing symbionts</taxon>
    </lineage>
</organism>
<dbReference type="AlphaFoldDB" id="A0A1T2L9E1"/>
<dbReference type="OrthoDB" id="8420327at2"/>
<protein>
    <submittedName>
        <fullName evidence="1">Uncharacterized protein</fullName>
    </submittedName>
</protein>
<proteinExistence type="predicted"/>
<gene>
    <name evidence="1" type="ORF">BOW53_02790</name>
</gene>
<dbReference type="EMBL" id="MPRL01000007">
    <property type="protein sequence ID" value="OOZ41690.1"/>
    <property type="molecule type" value="Genomic_DNA"/>
</dbReference>
<sequence>MSIYSVNKLIAEARRIAADYRRATGKTLSGVSSEIALHDACHHLDLELEKEPVSGFDAVGHGKRDGQRVQIKARAIFDEKKGGQRIGQLKLDKEWDLLVLVLLNEDFESFEIYEADRQSIEEALNENSSSSARSKRGAMSVARFRNIGHLVWTPEEGEVEDDEVWENRGG</sequence>
<evidence type="ECO:0000313" key="2">
    <source>
        <dbReference type="Proteomes" id="UP000191110"/>
    </source>
</evidence>
<keyword evidence="2" id="KW-1185">Reference proteome</keyword>
<reference evidence="1 2" key="1">
    <citation type="submission" date="2016-11" db="EMBL/GenBank/DDBJ databases">
        <title>Mixed transmission modes and dynamic genome evolution in an obligate animal-bacterial symbiosis.</title>
        <authorList>
            <person name="Russell S.L."/>
            <person name="Corbett-Detig R.B."/>
            <person name="Cavanaugh C.M."/>
        </authorList>
    </citation>
    <scope>NUCLEOTIDE SEQUENCE [LARGE SCALE GENOMIC DNA]</scope>
    <source>
        <strain evidence="1">Sveles-Q1</strain>
    </source>
</reference>
<accession>A0A1T2L9E1</accession>
<evidence type="ECO:0000313" key="1">
    <source>
        <dbReference type="EMBL" id="OOZ41690.1"/>
    </source>
</evidence>